<keyword evidence="3" id="KW-1185">Reference proteome</keyword>
<comment type="caution">
    <text evidence="2">The sequence shown here is derived from an EMBL/GenBank/DDBJ whole genome shotgun (WGS) entry which is preliminary data.</text>
</comment>
<evidence type="ECO:0000313" key="3">
    <source>
        <dbReference type="Proteomes" id="UP000887013"/>
    </source>
</evidence>
<organism evidence="2 3">
    <name type="scientific">Nephila pilipes</name>
    <name type="common">Giant wood spider</name>
    <name type="synonym">Nephila maculata</name>
    <dbReference type="NCBI Taxonomy" id="299642"/>
    <lineage>
        <taxon>Eukaryota</taxon>
        <taxon>Metazoa</taxon>
        <taxon>Ecdysozoa</taxon>
        <taxon>Arthropoda</taxon>
        <taxon>Chelicerata</taxon>
        <taxon>Arachnida</taxon>
        <taxon>Araneae</taxon>
        <taxon>Araneomorphae</taxon>
        <taxon>Entelegynae</taxon>
        <taxon>Araneoidea</taxon>
        <taxon>Nephilidae</taxon>
        <taxon>Nephila</taxon>
    </lineage>
</organism>
<protein>
    <submittedName>
        <fullName evidence="2">Uncharacterized protein</fullName>
    </submittedName>
</protein>
<dbReference type="Proteomes" id="UP000887013">
    <property type="component" value="Unassembled WGS sequence"/>
</dbReference>
<feature type="region of interest" description="Disordered" evidence="1">
    <location>
        <begin position="38"/>
        <end position="74"/>
    </location>
</feature>
<evidence type="ECO:0000313" key="2">
    <source>
        <dbReference type="EMBL" id="GFS52212.1"/>
    </source>
</evidence>
<name>A0A8X6INE4_NEPPI</name>
<feature type="compositionally biased region" description="Polar residues" evidence="1">
    <location>
        <begin position="48"/>
        <end position="74"/>
    </location>
</feature>
<gene>
    <name evidence="2" type="ORF">NPIL_527511</name>
</gene>
<reference evidence="2" key="1">
    <citation type="submission" date="2020-08" db="EMBL/GenBank/DDBJ databases">
        <title>Multicomponent nature underlies the extraordinary mechanical properties of spider dragline silk.</title>
        <authorList>
            <person name="Kono N."/>
            <person name="Nakamura H."/>
            <person name="Mori M."/>
            <person name="Yoshida Y."/>
            <person name="Ohtoshi R."/>
            <person name="Malay A.D."/>
            <person name="Moran D.A.P."/>
            <person name="Tomita M."/>
            <person name="Numata K."/>
            <person name="Arakawa K."/>
        </authorList>
    </citation>
    <scope>NUCLEOTIDE SEQUENCE</scope>
</reference>
<sequence>MAKTRLNIPALVDNLILPHSAVDGDHLGLPYRSVSLQTLNTKEKSSRPQESPLKQLTRPNSYPPQTQEGSNLAA</sequence>
<dbReference type="EMBL" id="BMAW01091907">
    <property type="protein sequence ID" value="GFS52212.1"/>
    <property type="molecule type" value="Genomic_DNA"/>
</dbReference>
<evidence type="ECO:0000256" key="1">
    <source>
        <dbReference type="SAM" id="MobiDB-lite"/>
    </source>
</evidence>
<dbReference type="AlphaFoldDB" id="A0A8X6INE4"/>
<proteinExistence type="predicted"/>
<accession>A0A8X6INE4</accession>